<dbReference type="RefSeq" id="XP_033769237.1">
    <property type="nucleotide sequence ID" value="XM_033913346.1"/>
</dbReference>
<gene>
    <name evidence="2" type="primary">NUP1</name>
    <name evidence="2" type="ORF">SPAR_O02330</name>
</gene>
<reference evidence="2" key="1">
    <citation type="journal article" date="2017" name="Nat. Genet.">
        <title>Contrasting evolutionary genome dynamics between domesticated and wild yeasts.</title>
        <authorList>
            <person name="Yue J.X."/>
            <person name="Li J."/>
            <person name="Aigrain L."/>
            <person name="Hallin J."/>
            <person name="Persson K."/>
            <person name="Oliver K."/>
            <person name="Bergstrom A."/>
            <person name="Coupland P."/>
            <person name="Warringer J."/>
            <person name="Lagomarsino M.C."/>
            <person name="Fischer G."/>
            <person name="Durbin R."/>
            <person name="Liti G."/>
        </authorList>
    </citation>
    <scope>NUCLEOTIDE SEQUENCE</scope>
    <source>
        <strain evidence="2">CBS432</strain>
    </source>
</reference>
<dbReference type="KEGG" id="spao:SPAR_O02330"/>
<feature type="region of interest" description="Disordered" evidence="1">
    <location>
        <begin position="406"/>
        <end position="740"/>
    </location>
</feature>
<feature type="compositionally biased region" description="Basic and acidic residues" evidence="1">
    <location>
        <begin position="427"/>
        <end position="437"/>
    </location>
</feature>
<feature type="compositionally biased region" description="Basic and acidic residues" evidence="1">
    <location>
        <begin position="509"/>
        <end position="523"/>
    </location>
</feature>
<feature type="region of interest" description="Disordered" evidence="1">
    <location>
        <begin position="955"/>
        <end position="993"/>
    </location>
</feature>
<feature type="compositionally biased region" description="Polar residues" evidence="1">
    <location>
        <begin position="969"/>
        <end position="993"/>
    </location>
</feature>
<proteinExistence type="predicted"/>
<dbReference type="AlphaFoldDB" id="A0A8B8UZP9"/>
<reference evidence="2" key="4">
    <citation type="submission" date="2025-08" db="UniProtKB">
        <authorList>
            <consortium name="RefSeq"/>
        </authorList>
    </citation>
    <scope>IDENTIFICATION</scope>
    <source>
        <strain evidence="2">CBS432</strain>
    </source>
</reference>
<reference evidence="2" key="3">
    <citation type="submission" date="2025-07" db="EMBL/GenBank/DDBJ databases">
        <authorList>
            <consortium name="NCBI Genome Project"/>
        </authorList>
    </citation>
    <scope>NUCLEOTIDE SEQUENCE</scope>
    <source>
        <strain evidence="2">CBS432</strain>
    </source>
</reference>
<reference evidence="2" key="2">
    <citation type="submission" date="2020-01" db="EMBL/GenBank/DDBJ databases">
        <title>Population-level Yeast Reference Genomes.</title>
        <authorList>
            <person name="Yue J.-X."/>
        </authorList>
    </citation>
    <scope>NUCLEOTIDE SEQUENCE</scope>
    <source>
        <strain evidence="2">CBS432</strain>
    </source>
</reference>
<feature type="region of interest" description="Disordered" evidence="1">
    <location>
        <begin position="778"/>
        <end position="810"/>
    </location>
</feature>
<sequence length="1092" mass="115497">MSSSTSSVVSSPHVGKRSFSSTIKSFFTNSNKKGPFSNKIFGSSFPHANHVEESDVEDTLHLKKRKRVSGTSQHSDSLIQDNNSAPIIIYGTESTERPPVLPILPIQRLRLLREKQRSRNMRELRLFQSTGLPSVTSSVILDSQDKTDGKDSYLRTSSTPSPIKKVSCTGQLPGESGENINVGLPILKSLKNRTSRKKFQNQSKGTVWSADFEYDLSEYNAIQKQNNNGNDINADGDQTTIGNRKNNKNNGLNGNLATCPNPTSEMEDLRSDINSNRLSNPQKNLLLNGPASTIAKTAAMQKNSVPNLESFDTPTLKKTTEPKKDKESIVLPTIGFDFIKDNETPSKKTSPTAASSAGAVFKSNLTMGEKDKSTKTVETPTLSFNFGHKANKPKVADNSVPSTTLFNFGRKPDTAPSANQPYTFGKTSEKSEKHTESEAPTLSFSKPAPFSDIPPKSTAPAFSFGKHKEKQGENGDKDNDDEEPRRKRRAPVNEDTNAKPLFDFGKNSSQKEAKNEKSEKVTSEKPSFVFGSSNKQTEHASPFAFGKKADVTGKTDSPTPFTFGKVAIVKESPAKPSETPATIVEKPTFTFRQSASENKNSEGSAKPTFPFSRPAEEQKSSSTSNSVAKPSFSFSSKSVDIQAPTDNKTLKSTFSFTEPAQKDSSVVSDPKKPSFTFAASKTTQQKPLFSFGKPDATKEPPGCKTSFGLTKPSPEETEKKATTQSFTFGGPATNHTTDTSIKPSFSFGATESTEPSTTTAVGSTGKLSNGFSFTKFNGNKEKSSSPNSLFGGSASSTPVPLLGKPTDVSSSTTSKSAFSFGTANAANASANSTSFSFKAPTTGNGTTTTANNTSGTNIAGGFDLGKPAQNIAGSNSNGAGSGFSFSSPGTAANGVASNQPSFNFGNNGAGGLNPFTSATPSANAGLFSKASSMGAQNINAPSAFNFTGNNSTTDGGSVFNMNNNSNANTVFAGSNTNQPHQSQNPSLNANNSFTPSTVPNINFAGFNGGNTITAVGTLKPSDIFGVNAASGSNSNTINPSSIFGGGSGVPTPSFGQPQSAPNQMGMGMNNGMSMSSGVMANRKIARMRHSKR</sequence>
<evidence type="ECO:0000256" key="1">
    <source>
        <dbReference type="SAM" id="MobiDB-lite"/>
    </source>
</evidence>
<evidence type="ECO:0000313" key="2">
    <source>
        <dbReference type="RefSeq" id="XP_033769237.1"/>
    </source>
</evidence>
<feature type="compositionally biased region" description="Polar residues" evidence="1">
    <location>
        <begin position="590"/>
        <end position="603"/>
    </location>
</feature>
<feature type="compositionally biased region" description="Polar residues" evidence="1">
    <location>
        <begin position="784"/>
        <end position="798"/>
    </location>
</feature>
<organism evidence="2">
    <name type="scientific">Saccharomyces paradoxus</name>
    <name type="common">Yeast</name>
    <name type="synonym">Saccharomyces douglasii</name>
    <dbReference type="NCBI Taxonomy" id="27291"/>
    <lineage>
        <taxon>Eukaryota</taxon>
        <taxon>Fungi</taxon>
        <taxon>Dikarya</taxon>
        <taxon>Ascomycota</taxon>
        <taxon>Saccharomycotina</taxon>
        <taxon>Saccharomycetes</taxon>
        <taxon>Saccharomycetales</taxon>
        <taxon>Saccharomycetaceae</taxon>
        <taxon>Saccharomyces</taxon>
    </lineage>
</organism>
<feature type="region of interest" description="Disordered" evidence="1">
    <location>
        <begin position="305"/>
        <end position="324"/>
    </location>
</feature>
<accession>A0A8B8UZP9</accession>
<feature type="region of interest" description="Disordered" evidence="1">
    <location>
        <begin position="140"/>
        <end position="181"/>
    </location>
</feature>
<feature type="compositionally biased region" description="Polar residues" evidence="1">
    <location>
        <begin position="620"/>
        <end position="667"/>
    </location>
</feature>
<dbReference type="VEuPathDB" id="FungiDB:SPAR_O02330"/>
<dbReference type="OrthoDB" id="4070102at2759"/>
<dbReference type="GeneID" id="54633662"/>
<feature type="compositionally biased region" description="Polar residues" evidence="1">
    <location>
        <begin position="722"/>
        <end position="740"/>
    </location>
</feature>
<name>A0A8B8UZP9_SACPA</name>
<feature type="compositionally biased region" description="Polar residues" evidence="1">
    <location>
        <begin position="677"/>
        <end position="687"/>
    </location>
</feature>
<feature type="compositionally biased region" description="Basic and acidic residues" evidence="1">
    <location>
        <begin position="143"/>
        <end position="153"/>
    </location>
</feature>
<protein>
    <submittedName>
        <fullName evidence="2">FG-nucleoporin NUP1</fullName>
    </submittedName>
</protein>